<comment type="caution">
    <text evidence="3">The sequence shown here is derived from an EMBL/GenBank/DDBJ whole genome shotgun (WGS) entry which is preliminary data.</text>
</comment>
<dbReference type="InterPro" id="IPR000639">
    <property type="entry name" value="Epox_hydrolase-like"/>
</dbReference>
<dbReference type="Pfam" id="PF00561">
    <property type="entry name" value="Abhydrolase_1"/>
    <property type="match status" value="1"/>
</dbReference>
<dbReference type="SUPFAM" id="SSF53474">
    <property type="entry name" value="alpha/beta-Hydrolases"/>
    <property type="match status" value="1"/>
</dbReference>
<gene>
    <name evidence="3" type="ORF">GGQ55_003763</name>
</gene>
<dbReference type="EMBL" id="JACBZT010000001">
    <property type="protein sequence ID" value="NYJ07485.1"/>
    <property type="molecule type" value="Genomic_DNA"/>
</dbReference>
<dbReference type="InterPro" id="IPR029058">
    <property type="entry name" value="AB_hydrolase_fold"/>
</dbReference>
<dbReference type="RefSeq" id="WP_179719373.1">
    <property type="nucleotide sequence ID" value="NZ_JACBZT010000001.1"/>
</dbReference>
<dbReference type="AlphaFoldDB" id="A0A853CHQ5"/>
<dbReference type="GO" id="GO:0018785">
    <property type="term" value="F:haloacetate dehalogenase activity"/>
    <property type="evidence" value="ECO:0007669"/>
    <property type="project" value="UniProtKB-EC"/>
</dbReference>
<feature type="domain" description="AB hydrolase-1" evidence="2">
    <location>
        <begin position="29"/>
        <end position="243"/>
    </location>
</feature>
<dbReference type="Gene3D" id="3.40.50.1820">
    <property type="entry name" value="alpha/beta hydrolase"/>
    <property type="match status" value="1"/>
</dbReference>
<evidence type="ECO:0000259" key="2">
    <source>
        <dbReference type="Pfam" id="PF00561"/>
    </source>
</evidence>
<dbReference type="PANTHER" id="PTHR43329">
    <property type="entry name" value="EPOXIDE HYDROLASE"/>
    <property type="match status" value="1"/>
</dbReference>
<dbReference type="EC" id="3.8.1.3" evidence="3"/>
<evidence type="ECO:0000313" key="3">
    <source>
        <dbReference type="EMBL" id="NYJ07485.1"/>
    </source>
</evidence>
<organism evidence="3 4">
    <name type="scientific">Petropleomorpha daqingensis</name>
    <dbReference type="NCBI Taxonomy" id="2026353"/>
    <lineage>
        <taxon>Bacteria</taxon>
        <taxon>Bacillati</taxon>
        <taxon>Actinomycetota</taxon>
        <taxon>Actinomycetes</taxon>
        <taxon>Geodermatophilales</taxon>
        <taxon>Geodermatophilaceae</taxon>
        <taxon>Petropleomorpha</taxon>
    </lineage>
</organism>
<evidence type="ECO:0000256" key="1">
    <source>
        <dbReference type="ARBA" id="ARBA00022801"/>
    </source>
</evidence>
<dbReference type="PRINTS" id="PR00111">
    <property type="entry name" value="ABHYDROLASE"/>
</dbReference>
<keyword evidence="4" id="KW-1185">Reference proteome</keyword>
<protein>
    <submittedName>
        <fullName evidence="3">Haloacetate dehalogenase</fullName>
        <ecNumber evidence="3">3.8.1.3</ecNumber>
    </submittedName>
</protein>
<reference evidence="3 4" key="1">
    <citation type="submission" date="2020-07" db="EMBL/GenBank/DDBJ databases">
        <title>Sequencing the genomes of 1000 actinobacteria strains.</title>
        <authorList>
            <person name="Klenk H.-P."/>
        </authorList>
    </citation>
    <scope>NUCLEOTIDE SEQUENCE [LARGE SCALE GENOMIC DNA]</scope>
    <source>
        <strain evidence="3 4">DSM 104001</strain>
    </source>
</reference>
<dbReference type="PRINTS" id="PR00412">
    <property type="entry name" value="EPOXHYDRLASE"/>
</dbReference>
<evidence type="ECO:0000313" key="4">
    <source>
        <dbReference type="Proteomes" id="UP000541969"/>
    </source>
</evidence>
<proteinExistence type="predicted"/>
<dbReference type="Proteomes" id="UP000541969">
    <property type="component" value="Unassembled WGS sequence"/>
</dbReference>
<keyword evidence="1 3" id="KW-0378">Hydrolase</keyword>
<dbReference type="InterPro" id="IPR000073">
    <property type="entry name" value="AB_hydrolase_1"/>
</dbReference>
<name>A0A853CHQ5_9ACTN</name>
<accession>A0A853CHQ5</accession>
<sequence length="293" mass="32266">MSFFDGFELGHVDVGEGVRIRYRRGGDGPPVVLLHGHPRTHTTWYRVAPQLVAAGHTVVCPDVRGYGGSSAPPPAPDHAQASKRAMAHDVVAVLRELGHERFAVVGHDRGSYVAFRLAMDHPDVATHLAVLDSVPIGEALARADARFAAAWWHWFFFGAPEKPDRAILADPRSWYLHDRTAMGEENHDDFLRAIDDPATVVAMIEDYRAGLGVDRAHDDADRAAGRRVRCPTLVLWSARDDMEELYGDPTKVWADWTADLRGGGRIDSGHHMAEEAPDELAAALVEFLRPPKG</sequence>